<feature type="transmembrane region" description="Helical" evidence="3">
    <location>
        <begin position="177"/>
        <end position="197"/>
    </location>
</feature>
<dbReference type="EMBL" id="JAPEVG010000864">
    <property type="protein sequence ID" value="KAJ8454894.1"/>
    <property type="molecule type" value="Genomic_DNA"/>
</dbReference>
<evidence type="ECO:0000256" key="2">
    <source>
        <dbReference type="SAM" id="MobiDB-lite"/>
    </source>
</evidence>
<evidence type="ECO:0000256" key="3">
    <source>
        <dbReference type="SAM" id="Phobius"/>
    </source>
</evidence>
<keyword evidence="3" id="KW-0472">Membrane</keyword>
<feature type="region of interest" description="Disordered" evidence="2">
    <location>
        <begin position="221"/>
        <end position="247"/>
    </location>
</feature>
<dbReference type="PROSITE" id="PS50222">
    <property type="entry name" value="EF_HAND_2"/>
    <property type="match status" value="2"/>
</dbReference>
<evidence type="ECO:0000313" key="6">
    <source>
        <dbReference type="Proteomes" id="UP001215151"/>
    </source>
</evidence>
<keyword evidence="1" id="KW-0677">Repeat</keyword>
<feature type="compositionally biased region" description="Basic residues" evidence="2">
    <location>
        <begin position="77"/>
        <end position="90"/>
    </location>
</feature>
<dbReference type="PANTHER" id="PTHR23048:SF0">
    <property type="entry name" value="CALMODULIN LIKE 3"/>
    <property type="match status" value="1"/>
</dbReference>
<dbReference type="PANTHER" id="PTHR23048">
    <property type="entry name" value="MYOSIN LIGHT CHAIN 1, 3"/>
    <property type="match status" value="1"/>
</dbReference>
<dbReference type="Gene3D" id="1.10.238.10">
    <property type="entry name" value="EF-hand"/>
    <property type="match status" value="2"/>
</dbReference>
<dbReference type="GO" id="GO:0005509">
    <property type="term" value="F:calcium ion binding"/>
    <property type="evidence" value="ECO:0007669"/>
    <property type="project" value="InterPro"/>
</dbReference>
<protein>
    <recommendedName>
        <fullName evidence="4">EF-hand domain-containing protein</fullName>
    </recommendedName>
</protein>
<evidence type="ECO:0000259" key="4">
    <source>
        <dbReference type="PROSITE" id="PS50222"/>
    </source>
</evidence>
<dbReference type="AlphaFoldDB" id="A0AAD7X4M4"/>
<dbReference type="CDD" id="cd00051">
    <property type="entry name" value="EFh"/>
    <property type="match status" value="2"/>
</dbReference>
<feature type="region of interest" description="Disordered" evidence="2">
    <location>
        <begin position="60"/>
        <end position="90"/>
    </location>
</feature>
<dbReference type="InterPro" id="IPR050230">
    <property type="entry name" value="CALM/Myosin/TropC-like"/>
</dbReference>
<feature type="region of interest" description="Disordered" evidence="2">
    <location>
        <begin position="1"/>
        <end position="27"/>
    </location>
</feature>
<accession>A0AAD7X4M4</accession>
<keyword evidence="6" id="KW-1185">Reference proteome</keyword>
<gene>
    <name evidence="5" type="ORF">ONZ51_g12764</name>
</gene>
<feature type="domain" description="EF-hand" evidence="4">
    <location>
        <begin position="341"/>
        <end position="376"/>
    </location>
</feature>
<feature type="transmembrane region" description="Helical" evidence="3">
    <location>
        <begin position="269"/>
        <end position="291"/>
    </location>
</feature>
<reference evidence="5" key="1">
    <citation type="submission" date="2022-11" db="EMBL/GenBank/DDBJ databases">
        <title>Genome Sequence of Cubamyces cubensis.</title>
        <authorList>
            <person name="Buettner E."/>
        </authorList>
    </citation>
    <scope>NUCLEOTIDE SEQUENCE</scope>
    <source>
        <strain evidence="5">MPL-01</strain>
    </source>
</reference>
<evidence type="ECO:0000313" key="5">
    <source>
        <dbReference type="EMBL" id="KAJ8454894.1"/>
    </source>
</evidence>
<dbReference type="FunFam" id="1.10.238.10:FF:000003">
    <property type="entry name" value="Calmodulin A"/>
    <property type="match status" value="1"/>
</dbReference>
<organism evidence="5 6">
    <name type="scientific">Trametes cubensis</name>
    <dbReference type="NCBI Taxonomy" id="1111947"/>
    <lineage>
        <taxon>Eukaryota</taxon>
        <taxon>Fungi</taxon>
        <taxon>Dikarya</taxon>
        <taxon>Basidiomycota</taxon>
        <taxon>Agaricomycotina</taxon>
        <taxon>Agaricomycetes</taxon>
        <taxon>Polyporales</taxon>
        <taxon>Polyporaceae</taxon>
        <taxon>Trametes</taxon>
    </lineage>
</organism>
<dbReference type="SMART" id="SM00054">
    <property type="entry name" value="EFh"/>
    <property type="match status" value="2"/>
</dbReference>
<dbReference type="GO" id="GO:1903475">
    <property type="term" value="P:mitotic actomyosin contractile ring assembly"/>
    <property type="evidence" value="ECO:0007669"/>
    <property type="project" value="TreeGrafter"/>
</dbReference>
<dbReference type="InterPro" id="IPR011992">
    <property type="entry name" value="EF-hand-dom_pair"/>
</dbReference>
<dbReference type="SUPFAM" id="SSF47473">
    <property type="entry name" value="EF-hand"/>
    <property type="match status" value="1"/>
</dbReference>
<dbReference type="Proteomes" id="UP001215151">
    <property type="component" value="Unassembled WGS sequence"/>
</dbReference>
<name>A0AAD7X4M4_9APHY</name>
<evidence type="ECO:0000256" key="1">
    <source>
        <dbReference type="ARBA" id="ARBA00022737"/>
    </source>
</evidence>
<feature type="domain" description="EF-hand" evidence="4">
    <location>
        <begin position="399"/>
        <end position="434"/>
    </location>
</feature>
<feature type="transmembrane region" description="Helical" evidence="3">
    <location>
        <begin position="311"/>
        <end position="331"/>
    </location>
</feature>
<dbReference type="Pfam" id="PF13499">
    <property type="entry name" value="EF-hand_7"/>
    <property type="match status" value="1"/>
</dbReference>
<keyword evidence="3" id="KW-0812">Transmembrane</keyword>
<dbReference type="GO" id="GO:0016460">
    <property type="term" value="C:myosin II complex"/>
    <property type="evidence" value="ECO:0007669"/>
    <property type="project" value="TreeGrafter"/>
</dbReference>
<sequence length="467" mass="51242">MSKKRIDRRVSPSSTGRPDICRTDDDQRKTAAYSIHHPHSVNRPLPYFHPTRAVFVPHAQSTDEGSVEGDSELQRAPSKHWSSRASRKNRYARRPIHVASRSALKSQRLGGTSLAPKELTLIEQRVRHSESQFKVHLTWDISFWVAVLFVLGSAVWVVNGFFLFLPLVNIGSEDFPASAWSAFVGGTLFELGSYLMYVEALNTGHEQLFGPAVRELLVHANGTPSESPSPGPDSASAEKGLTGSGDSGRRRLSFRWLFPDDPPKAVTDVFFWTPQVVGGSGFIISSLLLMIEVQKKWWLPNLRSLGWHIGFWNLVGAVGFTLCGALGYASLSSSGAVEQPVATLEYKEAFALFDKKGTGAVPREVLGDLLRALGQNPTQAEVADIVAGAPREDGFKPAGTPEEFIRGFQVFDKEGNGFIGAGELRYVLTQLGEKMTDEEVDELLKGAQIGPDGTVNYESFVRTILSQ</sequence>
<comment type="caution">
    <text evidence="5">The sequence shown here is derived from an EMBL/GenBank/DDBJ whole genome shotgun (WGS) entry which is preliminary data.</text>
</comment>
<feature type="transmembrane region" description="Helical" evidence="3">
    <location>
        <begin position="141"/>
        <end position="165"/>
    </location>
</feature>
<proteinExistence type="predicted"/>
<dbReference type="InterPro" id="IPR002048">
    <property type="entry name" value="EF_hand_dom"/>
</dbReference>
<keyword evidence="3" id="KW-1133">Transmembrane helix</keyword>